<accession>A0A1M5VNP9</accession>
<evidence type="ECO:0000313" key="2">
    <source>
        <dbReference type="Proteomes" id="UP000184389"/>
    </source>
</evidence>
<dbReference type="EMBL" id="FQXR01000004">
    <property type="protein sequence ID" value="SHH76882.1"/>
    <property type="molecule type" value="Genomic_DNA"/>
</dbReference>
<dbReference type="Proteomes" id="UP000184389">
    <property type="component" value="Unassembled WGS sequence"/>
</dbReference>
<organism evidence="1 2">
    <name type="scientific">Sporanaerobacter acetigenes DSM 13106</name>
    <dbReference type="NCBI Taxonomy" id="1123281"/>
    <lineage>
        <taxon>Bacteria</taxon>
        <taxon>Bacillati</taxon>
        <taxon>Bacillota</taxon>
        <taxon>Tissierellia</taxon>
        <taxon>Tissierellales</taxon>
        <taxon>Sporanaerobacteraceae</taxon>
        <taxon>Sporanaerobacter</taxon>
    </lineage>
</organism>
<dbReference type="AlphaFoldDB" id="A0A1M5VNP9"/>
<protein>
    <submittedName>
        <fullName evidence="1">Uncharacterized protein</fullName>
    </submittedName>
</protein>
<sequence>MKYVISAFLLMCFITFVFYALGDVMDDCKYSKEKKKSRGSTGIRANNMYYKVK</sequence>
<name>A0A1M5VNP9_9FIRM</name>
<reference evidence="1 2" key="1">
    <citation type="submission" date="2016-11" db="EMBL/GenBank/DDBJ databases">
        <authorList>
            <person name="Jaros S."/>
            <person name="Januszkiewicz K."/>
            <person name="Wedrychowicz H."/>
        </authorList>
    </citation>
    <scope>NUCLEOTIDE SEQUENCE [LARGE SCALE GENOMIC DNA]</scope>
    <source>
        <strain evidence="1 2">DSM 13106</strain>
    </source>
</reference>
<keyword evidence="2" id="KW-1185">Reference proteome</keyword>
<dbReference type="STRING" id="1123281.SAMN02745180_00981"/>
<evidence type="ECO:0000313" key="1">
    <source>
        <dbReference type="EMBL" id="SHH76882.1"/>
    </source>
</evidence>
<proteinExistence type="predicted"/>
<gene>
    <name evidence="1" type="ORF">SAMN02745180_00981</name>
</gene>
<dbReference type="RefSeq" id="WP_158281596.1">
    <property type="nucleotide sequence ID" value="NZ_FQXR01000004.1"/>
</dbReference>